<organism evidence="11 12">
    <name type="scientific">Pandoraea terrigena</name>
    <dbReference type="NCBI Taxonomy" id="2508292"/>
    <lineage>
        <taxon>Bacteria</taxon>
        <taxon>Pseudomonadati</taxon>
        <taxon>Pseudomonadota</taxon>
        <taxon>Betaproteobacteria</taxon>
        <taxon>Burkholderiales</taxon>
        <taxon>Burkholderiaceae</taxon>
        <taxon>Pandoraea</taxon>
    </lineage>
</organism>
<accession>A0A5E4U9T6</accession>
<evidence type="ECO:0000256" key="9">
    <source>
        <dbReference type="SAM" id="MobiDB-lite"/>
    </source>
</evidence>
<proteinExistence type="inferred from homology"/>
<evidence type="ECO:0000256" key="4">
    <source>
        <dbReference type="ARBA" id="ARBA00022475"/>
    </source>
</evidence>
<dbReference type="Pfam" id="PF00528">
    <property type="entry name" value="BPD_transp_1"/>
    <property type="match status" value="1"/>
</dbReference>
<dbReference type="EMBL" id="CABPRU010000003">
    <property type="protein sequence ID" value="VVD96775.1"/>
    <property type="molecule type" value="Genomic_DNA"/>
</dbReference>
<dbReference type="InterPro" id="IPR000515">
    <property type="entry name" value="MetI-like"/>
</dbReference>
<feature type="transmembrane region" description="Helical" evidence="8">
    <location>
        <begin position="165"/>
        <end position="185"/>
    </location>
</feature>
<name>A0A5E4U9T6_9BURK</name>
<feature type="transmembrane region" description="Helical" evidence="8">
    <location>
        <begin position="206"/>
        <end position="227"/>
    </location>
</feature>
<gene>
    <name evidence="11" type="ORF">PTE31013_01928</name>
</gene>
<dbReference type="GO" id="GO:0006865">
    <property type="term" value="P:amino acid transport"/>
    <property type="evidence" value="ECO:0007669"/>
    <property type="project" value="TreeGrafter"/>
</dbReference>
<feature type="transmembrane region" description="Helical" evidence="8">
    <location>
        <begin position="131"/>
        <end position="153"/>
    </location>
</feature>
<evidence type="ECO:0000256" key="5">
    <source>
        <dbReference type="ARBA" id="ARBA00022692"/>
    </source>
</evidence>
<evidence type="ECO:0000313" key="12">
    <source>
        <dbReference type="Proteomes" id="UP000334380"/>
    </source>
</evidence>
<keyword evidence="6 8" id="KW-1133">Transmembrane helix</keyword>
<feature type="region of interest" description="Disordered" evidence="9">
    <location>
        <begin position="1"/>
        <end position="29"/>
    </location>
</feature>
<dbReference type="PANTHER" id="PTHR30614:SF41">
    <property type="entry name" value="INNER MEMBRANE AMINO-ACID ABC TRANSPORTER PERMEASE PROTEIN YHDY"/>
    <property type="match status" value="1"/>
</dbReference>
<evidence type="ECO:0000256" key="7">
    <source>
        <dbReference type="ARBA" id="ARBA00023136"/>
    </source>
</evidence>
<comment type="subcellular location">
    <subcellularLocation>
        <location evidence="1">Cell inner membrane</location>
        <topology evidence="1">Multi-pass membrane protein</topology>
    </subcellularLocation>
    <subcellularLocation>
        <location evidence="8">Cell membrane</location>
        <topology evidence="8">Multi-pass membrane protein</topology>
    </subcellularLocation>
</comment>
<reference evidence="11 12" key="1">
    <citation type="submission" date="2019-08" db="EMBL/GenBank/DDBJ databases">
        <authorList>
            <person name="Peeters C."/>
        </authorList>
    </citation>
    <scope>NUCLEOTIDE SEQUENCE [LARGE SCALE GENOMIC DNA]</scope>
    <source>
        <strain evidence="11 12">LMG 31013</strain>
    </source>
</reference>
<comment type="similarity">
    <text evidence="2">Belongs to the binding-protein-dependent transport system permease family. HisMQ subfamily.</text>
</comment>
<dbReference type="OrthoDB" id="9809799at2"/>
<feature type="domain" description="ABC transmembrane type-1" evidence="10">
    <location>
        <begin position="161"/>
        <end position="355"/>
    </location>
</feature>
<dbReference type="PANTHER" id="PTHR30614">
    <property type="entry name" value="MEMBRANE COMPONENT OF AMINO ACID ABC TRANSPORTER"/>
    <property type="match status" value="1"/>
</dbReference>
<evidence type="ECO:0000256" key="8">
    <source>
        <dbReference type="RuleBase" id="RU363032"/>
    </source>
</evidence>
<evidence type="ECO:0000256" key="3">
    <source>
        <dbReference type="ARBA" id="ARBA00022448"/>
    </source>
</evidence>
<keyword evidence="5 8" id="KW-0812">Transmembrane</keyword>
<sequence>MNKVDPLPLSGDAMHRTPSSVGEGPPRQKRALPGPGDWILSTLSTLVLAFVLWRVLSWAVVNGVFGTTPQSCSDATGACWSVIRARWRIILFGLYPMEEQWRSAIASVIAVCTLALACMPRMWSAARMVPVWLGGYLLFLLFIHGGVFGLDVVTSSRWGGLTLTLLIYITVIAFGLPVAIGLALLRQSRYPVFRHLTAFIVDVTRSLPLLTILFSATVIIPLMLPHVLQGDKLVRSLVGFTFFFACYQSEIVRGGLQAVGRGQVEASQALGMSYWHTTSLITLPQAFRIAMPATINQFVITFKETSLVIIVGLFDLMASAQAAYHSGEWSAYHTEVYVFVALIYFIGSFSLSKYGKYVEKRFQTLR</sequence>
<evidence type="ECO:0000259" key="10">
    <source>
        <dbReference type="PROSITE" id="PS50928"/>
    </source>
</evidence>
<keyword evidence="4" id="KW-1003">Cell membrane</keyword>
<dbReference type="PROSITE" id="PS50928">
    <property type="entry name" value="ABC_TM1"/>
    <property type="match status" value="1"/>
</dbReference>
<dbReference type="NCBIfam" id="TIGR01726">
    <property type="entry name" value="HEQRo_perm_3TM"/>
    <property type="match status" value="1"/>
</dbReference>
<evidence type="ECO:0000256" key="2">
    <source>
        <dbReference type="ARBA" id="ARBA00010072"/>
    </source>
</evidence>
<dbReference type="InterPro" id="IPR043429">
    <property type="entry name" value="ArtM/GltK/GlnP/TcyL/YhdX-like"/>
</dbReference>
<keyword evidence="7 8" id="KW-0472">Membrane</keyword>
<feature type="transmembrane region" description="Helical" evidence="8">
    <location>
        <begin position="38"/>
        <end position="61"/>
    </location>
</feature>
<dbReference type="RefSeq" id="WP_150612565.1">
    <property type="nucleotide sequence ID" value="NZ_CABPRU010000003.1"/>
</dbReference>
<evidence type="ECO:0000256" key="1">
    <source>
        <dbReference type="ARBA" id="ARBA00004429"/>
    </source>
</evidence>
<evidence type="ECO:0000256" key="6">
    <source>
        <dbReference type="ARBA" id="ARBA00022989"/>
    </source>
</evidence>
<dbReference type="SUPFAM" id="SSF161098">
    <property type="entry name" value="MetI-like"/>
    <property type="match status" value="1"/>
</dbReference>
<dbReference type="Gene3D" id="1.10.3720.10">
    <property type="entry name" value="MetI-like"/>
    <property type="match status" value="1"/>
</dbReference>
<protein>
    <submittedName>
        <fullName evidence="11">Amino acid ABC transporter permease</fullName>
    </submittedName>
</protein>
<dbReference type="InterPro" id="IPR010065">
    <property type="entry name" value="AA_ABC_transptr_permease_3TM"/>
</dbReference>
<keyword evidence="12" id="KW-1185">Reference proteome</keyword>
<keyword evidence="3 8" id="KW-0813">Transport</keyword>
<dbReference type="GO" id="GO:0043190">
    <property type="term" value="C:ATP-binding cassette (ABC) transporter complex"/>
    <property type="evidence" value="ECO:0007669"/>
    <property type="project" value="InterPro"/>
</dbReference>
<evidence type="ECO:0000313" key="11">
    <source>
        <dbReference type="EMBL" id="VVD96775.1"/>
    </source>
</evidence>
<dbReference type="InterPro" id="IPR035906">
    <property type="entry name" value="MetI-like_sf"/>
</dbReference>
<dbReference type="Proteomes" id="UP000334380">
    <property type="component" value="Unassembled WGS sequence"/>
</dbReference>
<dbReference type="AlphaFoldDB" id="A0A5E4U9T6"/>
<dbReference type="CDD" id="cd06261">
    <property type="entry name" value="TM_PBP2"/>
    <property type="match status" value="1"/>
</dbReference>
<dbReference type="GO" id="GO:0022857">
    <property type="term" value="F:transmembrane transporter activity"/>
    <property type="evidence" value="ECO:0007669"/>
    <property type="project" value="InterPro"/>
</dbReference>
<feature type="transmembrane region" description="Helical" evidence="8">
    <location>
        <begin position="336"/>
        <end position="354"/>
    </location>
</feature>